<organism evidence="2 3">
    <name type="scientific">Gloeophyllum trabeum (strain ATCC 11539 / FP-39264 / Madison 617)</name>
    <name type="common">Brown rot fungus</name>
    <dbReference type="NCBI Taxonomy" id="670483"/>
    <lineage>
        <taxon>Eukaryota</taxon>
        <taxon>Fungi</taxon>
        <taxon>Dikarya</taxon>
        <taxon>Basidiomycota</taxon>
        <taxon>Agaricomycotina</taxon>
        <taxon>Agaricomycetes</taxon>
        <taxon>Gloeophyllales</taxon>
        <taxon>Gloeophyllaceae</taxon>
        <taxon>Gloeophyllum</taxon>
    </lineage>
</organism>
<evidence type="ECO:0000313" key="3">
    <source>
        <dbReference type="Proteomes" id="UP000030669"/>
    </source>
</evidence>
<dbReference type="KEGG" id="gtr:GLOTRDRAFT_43899"/>
<protein>
    <submittedName>
        <fullName evidence="2">Uncharacterized protein</fullName>
    </submittedName>
</protein>
<gene>
    <name evidence="2" type="ORF">GLOTRDRAFT_43899</name>
</gene>
<keyword evidence="3" id="KW-1185">Reference proteome</keyword>
<dbReference type="OrthoDB" id="2124139at2759"/>
<feature type="region of interest" description="Disordered" evidence="1">
    <location>
        <begin position="40"/>
        <end position="69"/>
    </location>
</feature>
<dbReference type="OMA" id="WAGTAKE"/>
<evidence type="ECO:0000256" key="1">
    <source>
        <dbReference type="SAM" id="MobiDB-lite"/>
    </source>
</evidence>
<dbReference type="EMBL" id="KB469304">
    <property type="protein sequence ID" value="EPQ54362.1"/>
    <property type="molecule type" value="Genomic_DNA"/>
</dbReference>
<name>S7Q4C7_GLOTA</name>
<dbReference type="RefSeq" id="XP_007867199.1">
    <property type="nucleotide sequence ID" value="XM_007869008.1"/>
</dbReference>
<reference evidence="2 3" key="1">
    <citation type="journal article" date="2012" name="Science">
        <title>The Paleozoic origin of enzymatic lignin decomposition reconstructed from 31 fungal genomes.</title>
        <authorList>
            <person name="Floudas D."/>
            <person name="Binder M."/>
            <person name="Riley R."/>
            <person name="Barry K."/>
            <person name="Blanchette R.A."/>
            <person name="Henrissat B."/>
            <person name="Martinez A.T."/>
            <person name="Otillar R."/>
            <person name="Spatafora J.W."/>
            <person name="Yadav J.S."/>
            <person name="Aerts A."/>
            <person name="Benoit I."/>
            <person name="Boyd A."/>
            <person name="Carlson A."/>
            <person name="Copeland A."/>
            <person name="Coutinho P.M."/>
            <person name="de Vries R.P."/>
            <person name="Ferreira P."/>
            <person name="Findley K."/>
            <person name="Foster B."/>
            <person name="Gaskell J."/>
            <person name="Glotzer D."/>
            <person name="Gorecki P."/>
            <person name="Heitman J."/>
            <person name="Hesse C."/>
            <person name="Hori C."/>
            <person name="Igarashi K."/>
            <person name="Jurgens J.A."/>
            <person name="Kallen N."/>
            <person name="Kersten P."/>
            <person name="Kohler A."/>
            <person name="Kuees U."/>
            <person name="Kumar T.K.A."/>
            <person name="Kuo A."/>
            <person name="LaButti K."/>
            <person name="Larrondo L.F."/>
            <person name="Lindquist E."/>
            <person name="Ling A."/>
            <person name="Lombard V."/>
            <person name="Lucas S."/>
            <person name="Lundell T."/>
            <person name="Martin R."/>
            <person name="McLaughlin D.J."/>
            <person name="Morgenstern I."/>
            <person name="Morin E."/>
            <person name="Murat C."/>
            <person name="Nagy L.G."/>
            <person name="Nolan M."/>
            <person name="Ohm R.A."/>
            <person name="Patyshakuliyeva A."/>
            <person name="Rokas A."/>
            <person name="Ruiz-Duenas F.J."/>
            <person name="Sabat G."/>
            <person name="Salamov A."/>
            <person name="Samejima M."/>
            <person name="Schmutz J."/>
            <person name="Slot J.C."/>
            <person name="St John F."/>
            <person name="Stenlid J."/>
            <person name="Sun H."/>
            <person name="Sun S."/>
            <person name="Syed K."/>
            <person name="Tsang A."/>
            <person name="Wiebenga A."/>
            <person name="Young D."/>
            <person name="Pisabarro A."/>
            <person name="Eastwood D.C."/>
            <person name="Martin F."/>
            <person name="Cullen D."/>
            <person name="Grigoriev I.V."/>
            <person name="Hibbett D.S."/>
        </authorList>
    </citation>
    <scope>NUCLEOTIDE SEQUENCE [LARGE SCALE GENOMIC DNA]</scope>
    <source>
        <strain evidence="2 3">ATCC 11539</strain>
    </source>
</reference>
<accession>S7Q4C7</accession>
<dbReference type="AlphaFoldDB" id="S7Q4C7"/>
<dbReference type="Proteomes" id="UP000030669">
    <property type="component" value="Unassembled WGS sequence"/>
</dbReference>
<proteinExistence type="predicted"/>
<dbReference type="HOGENOM" id="CLU_071378_1_0_1"/>
<evidence type="ECO:0000313" key="2">
    <source>
        <dbReference type="EMBL" id="EPQ54362.1"/>
    </source>
</evidence>
<dbReference type="GeneID" id="19306233"/>
<sequence>MRVQGFHPFALVMPSMPLAEAIGWQDWVTADALFDTATGTIKRDPDVGRTTLPHLQGEPLGQPSSGLAPLDSGTIADILIATRTMPAWKACQIEGTNWEGTAQENIQKYVSSIGTEERPS</sequence>